<dbReference type="InterPro" id="IPR036048">
    <property type="entry name" value="Interleukin_8-like_sf"/>
</dbReference>
<organism evidence="6 7">
    <name type="scientific">Albula goreensis</name>
    <dbReference type="NCBI Taxonomy" id="1534307"/>
    <lineage>
        <taxon>Eukaryota</taxon>
        <taxon>Metazoa</taxon>
        <taxon>Chordata</taxon>
        <taxon>Craniata</taxon>
        <taxon>Vertebrata</taxon>
        <taxon>Euteleostomi</taxon>
        <taxon>Actinopterygii</taxon>
        <taxon>Neopterygii</taxon>
        <taxon>Teleostei</taxon>
        <taxon>Albuliformes</taxon>
        <taxon>Albulidae</taxon>
        <taxon>Albula</taxon>
    </lineage>
</organism>
<dbReference type="GO" id="GO:0008009">
    <property type="term" value="F:chemokine activity"/>
    <property type="evidence" value="ECO:0007669"/>
    <property type="project" value="InterPro"/>
</dbReference>
<dbReference type="Pfam" id="PF00048">
    <property type="entry name" value="IL8"/>
    <property type="match status" value="1"/>
</dbReference>
<dbReference type="SUPFAM" id="SSF54117">
    <property type="entry name" value="Interleukin 8-like chemokines"/>
    <property type="match status" value="1"/>
</dbReference>
<evidence type="ECO:0000256" key="3">
    <source>
        <dbReference type="ARBA" id="ARBA00023157"/>
    </source>
</evidence>
<feature type="domain" description="Chemokine interleukin-8-like" evidence="5">
    <location>
        <begin position="27"/>
        <end position="87"/>
    </location>
</feature>
<keyword evidence="4" id="KW-0732">Signal</keyword>
<dbReference type="PANTHER" id="PTHR12015:SF108">
    <property type="entry name" value="C-C MOTIF CHEMOKINE 20"/>
    <property type="match status" value="1"/>
</dbReference>
<keyword evidence="2 4" id="KW-0202">Cytokine</keyword>
<dbReference type="OrthoDB" id="8900217at2759"/>
<keyword evidence="3" id="KW-1015">Disulfide bond</keyword>
<keyword evidence="7" id="KW-1185">Reference proteome</keyword>
<dbReference type="PROSITE" id="PS00472">
    <property type="entry name" value="SMALL_CYTOKINES_CC"/>
    <property type="match status" value="1"/>
</dbReference>
<dbReference type="AlphaFoldDB" id="A0A8T3E0Q1"/>
<keyword evidence="4" id="KW-0964">Secreted</keyword>
<dbReference type="PANTHER" id="PTHR12015">
    <property type="entry name" value="SMALL INDUCIBLE CYTOKINE A"/>
    <property type="match status" value="1"/>
</dbReference>
<evidence type="ECO:0000313" key="6">
    <source>
        <dbReference type="EMBL" id="KAI1900448.1"/>
    </source>
</evidence>
<comment type="caution">
    <text evidence="6">The sequence shown here is derived from an EMBL/GenBank/DDBJ whole genome shotgun (WGS) entry which is preliminary data.</text>
</comment>
<dbReference type="InterPro" id="IPR000827">
    <property type="entry name" value="Chemokine_CC_CS"/>
</dbReference>
<gene>
    <name evidence="6" type="ORF">AGOR_G00050040</name>
</gene>
<dbReference type="GO" id="GO:0006955">
    <property type="term" value="P:immune response"/>
    <property type="evidence" value="ECO:0007669"/>
    <property type="project" value="InterPro"/>
</dbReference>
<sequence length="109" mass="12388">MAPTASLFFLGLFWLHYCSSPSQGELALDCCLKVSKHPIPKRIVNDYKVQVKGQGCDIEAIVFITKKDKRLCAPHGSVWVQELISAVIERKKWCKKNNFKHKGCRGIKQ</sequence>
<evidence type="ECO:0000256" key="2">
    <source>
        <dbReference type="ARBA" id="ARBA00022514"/>
    </source>
</evidence>
<dbReference type="SMART" id="SM00199">
    <property type="entry name" value="SCY"/>
    <property type="match status" value="1"/>
</dbReference>
<protein>
    <recommendedName>
        <fullName evidence="4">C-C motif chemokine</fullName>
    </recommendedName>
</protein>
<evidence type="ECO:0000313" key="7">
    <source>
        <dbReference type="Proteomes" id="UP000829720"/>
    </source>
</evidence>
<evidence type="ECO:0000256" key="1">
    <source>
        <dbReference type="ARBA" id="ARBA00010868"/>
    </source>
</evidence>
<feature type="signal peptide" evidence="4">
    <location>
        <begin position="1"/>
        <end position="24"/>
    </location>
</feature>
<dbReference type="InterPro" id="IPR039809">
    <property type="entry name" value="Chemokine_b/g/d"/>
</dbReference>
<name>A0A8T3E0Q1_9TELE</name>
<evidence type="ECO:0000256" key="4">
    <source>
        <dbReference type="RuleBase" id="RU361150"/>
    </source>
</evidence>
<proteinExistence type="inferred from homology"/>
<comment type="subcellular location">
    <subcellularLocation>
        <location evidence="4">Secreted</location>
    </subcellularLocation>
</comment>
<dbReference type="Gene3D" id="2.40.50.40">
    <property type="match status" value="1"/>
</dbReference>
<dbReference type="InterPro" id="IPR001811">
    <property type="entry name" value="Chemokine_IL8-like_dom"/>
</dbReference>
<accession>A0A8T3E0Q1</accession>
<dbReference type="EMBL" id="JAERUA010000004">
    <property type="protein sequence ID" value="KAI1900448.1"/>
    <property type="molecule type" value="Genomic_DNA"/>
</dbReference>
<comment type="similarity">
    <text evidence="1 4">Belongs to the intercrine beta (chemokine CC) family.</text>
</comment>
<evidence type="ECO:0000259" key="5">
    <source>
        <dbReference type="SMART" id="SM00199"/>
    </source>
</evidence>
<feature type="chain" id="PRO_5035962715" description="C-C motif chemokine" evidence="4">
    <location>
        <begin position="25"/>
        <end position="109"/>
    </location>
</feature>
<dbReference type="Proteomes" id="UP000829720">
    <property type="component" value="Unassembled WGS sequence"/>
</dbReference>
<reference evidence="6" key="1">
    <citation type="submission" date="2021-01" db="EMBL/GenBank/DDBJ databases">
        <authorList>
            <person name="Zahm M."/>
            <person name="Roques C."/>
            <person name="Cabau C."/>
            <person name="Klopp C."/>
            <person name="Donnadieu C."/>
            <person name="Jouanno E."/>
            <person name="Lampietro C."/>
            <person name="Louis A."/>
            <person name="Herpin A."/>
            <person name="Echchiki A."/>
            <person name="Berthelot C."/>
            <person name="Parey E."/>
            <person name="Roest-Crollius H."/>
            <person name="Braasch I."/>
            <person name="Postlethwait J."/>
            <person name="Bobe J."/>
            <person name="Montfort J."/>
            <person name="Bouchez O."/>
            <person name="Begum T."/>
            <person name="Mejri S."/>
            <person name="Adams A."/>
            <person name="Chen W.-J."/>
            <person name="Guiguen Y."/>
        </authorList>
    </citation>
    <scope>NUCLEOTIDE SEQUENCE</scope>
    <source>
        <tissue evidence="6">Blood</tissue>
    </source>
</reference>
<dbReference type="GO" id="GO:0005615">
    <property type="term" value="C:extracellular space"/>
    <property type="evidence" value="ECO:0007669"/>
    <property type="project" value="UniProtKB-KW"/>
</dbReference>
<keyword evidence="4" id="KW-0145">Chemotaxis</keyword>